<dbReference type="Proteomes" id="UP001212841">
    <property type="component" value="Unassembled WGS sequence"/>
</dbReference>
<dbReference type="PROSITE" id="PS00108">
    <property type="entry name" value="PROTEIN_KINASE_ST"/>
    <property type="match status" value="1"/>
</dbReference>
<protein>
    <recommendedName>
        <fullName evidence="5">Protein kinase domain-containing protein</fullName>
    </recommendedName>
</protein>
<dbReference type="InterPro" id="IPR000719">
    <property type="entry name" value="Prot_kinase_dom"/>
</dbReference>
<evidence type="ECO:0000256" key="2">
    <source>
        <dbReference type="ARBA" id="ARBA00022840"/>
    </source>
</evidence>
<evidence type="ECO:0000256" key="1">
    <source>
        <dbReference type="ARBA" id="ARBA00022741"/>
    </source>
</evidence>
<proteinExistence type="predicted"/>
<dbReference type="SUPFAM" id="SSF56112">
    <property type="entry name" value="Protein kinase-like (PK-like)"/>
    <property type="match status" value="1"/>
</dbReference>
<accession>A0AAD5S5H7</accession>
<name>A0AAD5S5H7_9FUNG</name>
<feature type="domain" description="Protein kinase" evidence="5">
    <location>
        <begin position="23"/>
        <end position="322"/>
    </location>
</feature>
<keyword evidence="1 3" id="KW-0547">Nucleotide-binding</keyword>
<comment type="caution">
    <text evidence="6">The sequence shown here is derived from an EMBL/GenBank/DDBJ whole genome shotgun (WGS) entry which is preliminary data.</text>
</comment>
<sequence>MENDEIAQSLIGRTITGKNEGDLVLTRVLGTGSFAVVYLADSVNDNKRYAVKCLFKYGLTPSQLVLQRKEVEILEHVRGHRNIIHLYDFVDTDDYLFLVLELCDGDLFDAIERRGGFADATVRDVFAQLIDALAYSHKRGVFHRDIKPENVLVMYEEDEEGEERIIVKLTDFGLATTDVWSTDFGCGSVRYMAPECLGDDTQADNNNNNKKQNINSAVGYRKYNNYDDEEEEEGYAPGPNDVWAMGVMLVNMLTGQNPWVEPSMSDPLYAAYKGEEGDILKVHFGFSGEVDELLAKVFDTEPHRRPSLEELREAVVGVDRFFDVSDFVGDEKVRASTPAPVLIPIPAVATDSAIAVTPARPVPIQKVDLTKSAISWSDEADEMNFDDIPVFDRLPTSEENVSPSVTITATITTATKPVVVAVPTIEVTTAPEEEEETAKEELPSVPTSRLHLPTTTTTVVSTTINNNNSSSTNSSNITSRRRNRRPRNNRRRAPQQGRPRAVNYCATPPPSPALGRRFNAQQQQQVQGCAGAAGIIQCAVMRLTELVGAGRVCVVG</sequence>
<reference evidence="6" key="1">
    <citation type="submission" date="2020-05" db="EMBL/GenBank/DDBJ databases">
        <title>Phylogenomic resolution of chytrid fungi.</title>
        <authorList>
            <person name="Stajich J.E."/>
            <person name="Amses K."/>
            <person name="Simmons R."/>
            <person name="Seto K."/>
            <person name="Myers J."/>
            <person name="Bonds A."/>
            <person name="Quandt C.A."/>
            <person name="Barry K."/>
            <person name="Liu P."/>
            <person name="Grigoriev I."/>
            <person name="Longcore J.E."/>
            <person name="James T.Y."/>
        </authorList>
    </citation>
    <scope>NUCLEOTIDE SEQUENCE</scope>
    <source>
        <strain evidence="6">JEL0318</strain>
    </source>
</reference>
<dbReference type="InterPro" id="IPR008271">
    <property type="entry name" value="Ser/Thr_kinase_AS"/>
</dbReference>
<keyword evidence="2 3" id="KW-0067">ATP-binding</keyword>
<feature type="region of interest" description="Disordered" evidence="4">
    <location>
        <begin position="430"/>
        <end position="516"/>
    </location>
</feature>
<dbReference type="InterPro" id="IPR011009">
    <property type="entry name" value="Kinase-like_dom_sf"/>
</dbReference>
<evidence type="ECO:0000259" key="5">
    <source>
        <dbReference type="PROSITE" id="PS50011"/>
    </source>
</evidence>
<dbReference type="PANTHER" id="PTHR24346">
    <property type="entry name" value="MAP/MICROTUBULE AFFINITY-REGULATING KINASE"/>
    <property type="match status" value="1"/>
</dbReference>
<dbReference type="PANTHER" id="PTHR24346:SF75">
    <property type="entry name" value="AURORA KINASE"/>
    <property type="match status" value="1"/>
</dbReference>
<dbReference type="AlphaFoldDB" id="A0AAD5S5H7"/>
<dbReference type="PROSITE" id="PS00107">
    <property type="entry name" value="PROTEIN_KINASE_ATP"/>
    <property type="match status" value="1"/>
</dbReference>
<dbReference type="GO" id="GO:0004674">
    <property type="term" value="F:protein serine/threonine kinase activity"/>
    <property type="evidence" value="ECO:0007669"/>
    <property type="project" value="TreeGrafter"/>
</dbReference>
<evidence type="ECO:0000313" key="7">
    <source>
        <dbReference type="Proteomes" id="UP001212841"/>
    </source>
</evidence>
<evidence type="ECO:0000313" key="6">
    <source>
        <dbReference type="EMBL" id="KAJ3039359.1"/>
    </source>
</evidence>
<dbReference type="Pfam" id="PF00069">
    <property type="entry name" value="Pkinase"/>
    <property type="match status" value="1"/>
</dbReference>
<dbReference type="GO" id="GO:0005737">
    <property type="term" value="C:cytoplasm"/>
    <property type="evidence" value="ECO:0007669"/>
    <property type="project" value="TreeGrafter"/>
</dbReference>
<dbReference type="EMBL" id="JADGJD010001642">
    <property type="protein sequence ID" value="KAJ3039359.1"/>
    <property type="molecule type" value="Genomic_DNA"/>
</dbReference>
<dbReference type="GO" id="GO:0005524">
    <property type="term" value="F:ATP binding"/>
    <property type="evidence" value="ECO:0007669"/>
    <property type="project" value="UniProtKB-UniRule"/>
</dbReference>
<keyword evidence="7" id="KW-1185">Reference proteome</keyword>
<dbReference type="SMART" id="SM00220">
    <property type="entry name" value="S_TKc"/>
    <property type="match status" value="1"/>
</dbReference>
<feature type="compositionally biased region" description="Low complexity" evidence="4">
    <location>
        <begin position="453"/>
        <end position="478"/>
    </location>
</feature>
<dbReference type="InterPro" id="IPR017441">
    <property type="entry name" value="Protein_kinase_ATP_BS"/>
</dbReference>
<dbReference type="GO" id="GO:0035556">
    <property type="term" value="P:intracellular signal transduction"/>
    <property type="evidence" value="ECO:0007669"/>
    <property type="project" value="TreeGrafter"/>
</dbReference>
<gene>
    <name evidence="6" type="ORF">HK097_002857</name>
</gene>
<feature type="binding site" evidence="3">
    <location>
        <position position="52"/>
    </location>
    <ligand>
        <name>ATP</name>
        <dbReference type="ChEBI" id="CHEBI:30616"/>
    </ligand>
</feature>
<organism evidence="6 7">
    <name type="scientific">Rhizophlyctis rosea</name>
    <dbReference type="NCBI Taxonomy" id="64517"/>
    <lineage>
        <taxon>Eukaryota</taxon>
        <taxon>Fungi</taxon>
        <taxon>Fungi incertae sedis</taxon>
        <taxon>Chytridiomycota</taxon>
        <taxon>Chytridiomycota incertae sedis</taxon>
        <taxon>Chytridiomycetes</taxon>
        <taxon>Rhizophlyctidales</taxon>
        <taxon>Rhizophlyctidaceae</taxon>
        <taxon>Rhizophlyctis</taxon>
    </lineage>
</organism>
<evidence type="ECO:0000256" key="4">
    <source>
        <dbReference type="SAM" id="MobiDB-lite"/>
    </source>
</evidence>
<evidence type="ECO:0000256" key="3">
    <source>
        <dbReference type="PROSITE-ProRule" id="PRU10141"/>
    </source>
</evidence>
<feature type="compositionally biased region" description="Basic residues" evidence="4">
    <location>
        <begin position="479"/>
        <end position="493"/>
    </location>
</feature>
<dbReference type="Gene3D" id="1.10.510.10">
    <property type="entry name" value="Transferase(Phosphotransferase) domain 1"/>
    <property type="match status" value="1"/>
</dbReference>
<dbReference type="PROSITE" id="PS50011">
    <property type="entry name" value="PROTEIN_KINASE_DOM"/>
    <property type="match status" value="1"/>
</dbReference>